<dbReference type="FunFam" id="1.20.1160.11:FF:000001">
    <property type="entry name" value="Paired amphipathic helix protein Sin3"/>
    <property type="match status" value="1"/>
</dbReference>
<sequence length="96" mass="11299">MVHAAATTSTQKLTTNDALTYLKAVKDIFQDNREKYNEFLEVMKDFKSQRIDTSGVIMRVKELFKEHRDLILGFKTFLPKGYEIKLYMDLCIWICV</sequence>
<keyword evidence="3 4" id="KW-0539">Nucleus</keyword>
<dbReference type="SUPFAM" id="SSF47762">
    <property type="entry name" value="PAH2 domain"/>
    <property type="match status" value="1"/>
</dbReference>
<evidence type="ECO:0000256" key="1">
    <source>
        <dbReference type="ARBA" id="ARBA00004123"/>
    </source>
</evidence>
<dbReference type="Proteomes" id="UP001418222">
    <property type="component" value="Unassembled WGS sequence"/>
</dbReference>
<dbReference type="InterPro" id="IPR039774">
    <property type="entry name" value="Sin3-like"/>
</dbReference>
<proteinExistence type="predicted"/>
<evidence type="ECO:0000256" key="3">
    <source>
        <dbReference type="ARBA" id="ARBA00023242"/>
    </source>
</evidence>
<dbReference type="GO" id="GO:0000122">
    <property type="term" value="P:negative regulation of transcription by RNA polymerase II"/>
    <property type="evidence" value="ECO:0007669"/>
    <property type="project" value="TreeGrafter"/>
</dbReference>
<dbReference type="PANTHER" id="PTHR12346:SF0">
    <property type="entry name" value="SIN3A, ISOFORM G"/>
    <property type="match status" value="1"/>
</dbReference>
<dbReference type="GO" id="GO:0000785">
    <property type="term" value="C:chromatin"/>
    <property type="evidence" value="ECO:0007669"/>
    <property type="project" value="TreeGrafter"/>
</dbReference>
<dbReference type="GO" id="GO:0003714">
    <property type="term" value="F:transcription corepressor activity"/>
    <property type="evidence" value="ECO:0007669"/>
    <property type="project" value="InterPro"/>
</dbReference>
<dbReference type="PANTHER" id="PTHR12346">
    <property type="entry name" value="SIN3B-RELATED"/>
    <property type="match status" value="1"/>
</dbReference>
<keyword evidence="2" id="KW-0678">Repressor</keyword>
<protein>
    <submittedName>
        <fullName evidence="5">Paired amphipathic helix protein Sin3-like 4</fullName>
    </submittedName>
</protein>
<accession>A0AAP0BMR3</accession>
<dbReference type="EMBL" id="JBBWWQ010000007">
    <property type="protein sequence ID" value="KAK8943253.1"/>
    <property type="molecule type" value="Genomic_DNA"/>
</dbReference>
<dbReference type="Gene3D" id="1.20.1160.11">
    <property type="entry name" value="Paired amphipathic helix"/>
    <property type="match status" value="1"/>
</dbReference>
<keyword evidence="6" id="KW-1185">Reference proteome</keyword>
<comment type="subcellular location">
    <subcellularLocation>
        <location evidence="1 4">Nucleus</location>
    </subcellularLocation>
</comment>
<evidence type="ECO:0000313" key="6">
    <source>
        <dbReference type="Proteomes" id="UP001418222"/>
    </source>
</evidence>
<reference evidence="5 6" key="1">
    <citation type="journal article" date="2022" name="Nat. Plants">
        <title>Genomes of leafy and leafless Platanthera orchids illuminate the evolution of mycoheterotrophy.</title>
        <authorList>
            <person name="Li M.H."/>
            <person name="Liu K.W."/>
            <person name="Li Z."/>
            <person name="Lu H.C."/>
            <person name="Ye Q.L."/>
            <person name="Zhang D."/>
            <person name="Wang J.Y."/>
            <person name="Li Y.F."/>
            <person name="Zhong Z.M."/>
            <person name="Liu X."/>
            <person name="Yu X."/>
            <person name="Liu D.K."/>
            <person name="Tu X.D."/>
            <person name="Liu B."/>
            <person name="Hao Y."/>
            <person name="Liao X.Y."/>
            <person name="Jiang Y.T."/>
            <person name="Sun W.H."/>
            <person name="Chen J."/>
            <person name="Chen Y.Q."/>
            <person name="Ai Y."/>
            <person name="Zhai J.W."/>
            <person name="Wu S.S."/>
            <person name="Zhou Z."/>
            <person name="Hsiao Y.Y."/>
            <person name="Wu W.L."/>
            <person name="Chen Y.Y."/>
            <person name="Lin Y.F."/>
            <person name="Hsu J.L."/>
            <person name="Li C.Y."/>
            <person name="Wang Z.W."/>
            <person name="Zhao X."/>
            <person name="Zhong W.Y."/>
            <person name="Ma X.K."/>
            <person name="Ma L."/>
            <person name="Huang J."/>
            <person name="Chen G.Z."/>
            <person name="Huang M.Z."/>
            <person name="Huang L."/>
            <person name="Peng D.H."/>
            <person name="Luo Y.B."/>
            <person name="Zou S.Q."/>
            <person name="Chen S.P."/>
            <person name="Lan S."/>
            <person name="Tsai W.C."/>
            <person name="Van de Peer Y."/>
            <person name="Liu Z.J."/>
        </authorList>
    </citation>
    <scope>NUCLEOTIDE SEQUENCE [LARGE SCALE GENOMIC DNA]</scope>
    <source>
        <strain evidence="5">Lor287</strain>
    </source>
</reference>
<dbReference type="PROSITE" id="PS51477">
    <property type="entry name" value="PAH"/>
    <property type="match status" value="1"/>
</dbReference>
<name>A0AAP0BMR3_9ASPA</name>
<evidence type="ECO:0000256" key="4">
    <source>
        <dbReference type="PROSITE-ProRule" id="PRU00810"/>
    </source>
</evidence>
<gene>
    <name evidence="5" type="primary">SNL4</name>
    <name evidence="5" type="ORF">KSP39_PZI008976</name>
</gene>
<dbReference type="GO" id="GO:0000118">
    <property type="term" value="C:histone deacetylase complex"/>
    <property type="evidence" value="ECO:0007669"/>
    <property type="project" value="TreeGrafter"/>
</dbReference>
<evidence type="ECO:0000313" key="5">
    <source>
        <dbReference type="EMBL" id="KAK8943253.1"/>
    </source>
</evidence>
<dbReference type="InterPro" id="IPR003822">
    <property type="entry name" value="PAH"/>
</dbReference>
<dbReference type="AlphaFoldDB" id="A0AAP0BMR3"/>
<comment type="caution">
    <text evidence="5">The sequence shown here is derived from an EMBL/GenBank/DDBJ whole genome shotgun (WGS) entry which is preliminary data.</text>
</comment>
<dbReference type="InterPro" id="IPR036600">
    <property type="entry name" value="PAH_sf"/>
</dbReference>
<dbReference type="Pfam" id="PF02671">
    <property type="entry name" value="PAH"/>
    <property type="match status" value="1"/>
</dbReference>
<evidence type="ECO:0000256" key="2">
    <source>
        <dbReference type="ARBA" id="ARBA00022491"/>
    </source>
</evidence>
<organism evidence="5 6">
    <name type="scientific">Platanthera zijinensis</name>
    <dbReference type="NCBI Taxonomy" id="2320716"/>
    <lineage>
        <taxon>Eukaryota</taxon>
        <taxon>Viridiplantae</taxon>
        <taxon>Streptophyta</taxon>
        <taxon>Embryophyta</taxon>
        <taxon>Tracheophyta</taxon>
        <taxon>Spermatophyta</taxon>
        <taxon>Magnoliopsida</taxon>
        <taxon>Liliopsida</taxon>
        <taxon>Asparagales</taxon>
        <taxon>Orchidaceae</taxon>
        <taxon>Orchidoideae</taxon>
        <taxon>Orchideae</taxon>
        <taxon>Orchidinae</taxon>
        <taxon>Platanthera</taxon>
    </lineage>
</organism>